<dbReference type="Pfam" id="PF00593">
    <property type="entry name" value="TonB_dep_Rec_b-barrel"/>
    <property type="match status" value="1"/>
</dbReference>
<evidence type="ECO:0000256" key="8">
    <source>
        <dbReference type="ARBA" id="ARBA00023136"/>
    </source>
</evidence>
<dbReference type="RefSeq" id="WP_116492098.1">
    <property type="nucleotide sequence ID" value="NZ_QDFR01000001.1"/>
</dbReference>
<dbReference type="PANTHER" id="PTHR30069">
    <property type="entry name" value="TONB-DEPENDENT OUTER MEMBRANE RECEPTOR"/>
    <property type="match status" value="1"/>
</dbReference>
<dbReference type="NCBIfam" id="TIGR01786">
    <property type="entry name" value="TonB-hemlactrns"/>
    <property type="match status" value="1"/>
</dbReference>
<evidence type="ECO:0000256" key="2">
    <source>
        <dbReference type="ARBA" id="ARBA00009810"/>
    </source>
</evidence>
<dbReference type="GO" id="GO:0009279">
    <property type="term" value="C:cell outer membrane"/>
    <property type="evidence" value="ECO:0007669"/>
    <property type="project" value="UniProtKB-SubCell"/>
</dbReference>
<dbReference type="Gene3D" id="2.40.170.20">
    <property type="entry name" value="TonB-dependent receptor, beta-barrel domain"/>
    <property type="match status" value="1"/>
</dbReference>
<evidence type="ECO:0000256" key="6">
    <source>
        <dbReference type="ARBA" id="ARBA00022729"/>
    </source>
</evidence>
<keyword evidence="3 11" id="KW-0813">Transport</keyword>
<dbReference type="AlphaFoldDB" id="A0AA92C6J7"/>
<sequence length="742" mass="80330">MLIRGSQSALFVCTALALVLNSVGAQAQTVSPQDGQEPTVLKRITIKGARVASGNPAANAASDTPLASVTTADEIRKKDISNLRDLGNTTEPGVDFTESKPGKVGGLFIRGLGGPRIVTLLDGIPVSSFGNLVRAGASSPTTGLSDGANTFDFAALSTVDVVRGADSSRIGPGAMGGALVLRTLEPEDLIDPEKGWGGVAKLGYDSSDKSLGGSLAVAKKIENTSVLFQGAYKKGHERDNLGKQDIDGFQRTAPNPADFDQKNVMAKVRQDLAGGHRIGVTAERYDLDTDFDLRTMQSPTVVISGGRPATTYLPGQGWGEENTHRDRVSFDYSYEAESEDSVIDAANATIFWQKLTKEAGSDGLRTSDSARYMRHNRVEENSYGLTGNAISRFDAGSLDHEIRFGGTLQFFQTEQYLAGLPASAAVNKPDMPDVDGKRLGIYLDDRIGFGDSGFALTPGVRFDWYDYDPQTTAGYNGALTPKSGTRLSPKVLATYQVTPETELFAQWSMTYRAPTIDEYYIYFPNTGYEVRGNPDLKPETGQGFEVGANYESGDLSGKVTVFHNRYSNFIEDYTVSQAPLVMSWRNVDKAQISGIELKTRKEFANGLFLNGSIAYAYGRNSTDKSYLRSVAPFKAVAGVGYDQDIWGVELSGIFSAPMPNDNNPNTFDAPGYGIANLTGWWEPEQLNGLRIQAGVYNIFDKKYWNAVAVREVNPTSQSSGNQPVDFYTEAGRSFKVSLTKTF</sequence>
<dbReference type="CDD" id="cd01347">
    <property type="entry name" value="ligand_gated_channel"/>
    <property type="match status" value="1"/>
</dbReference>
<dbReference type="Gene3D" id="2.170.130.10">
    <property type="entry name" value="TonB-dependent receptor, plug domain"/>
    <property type="match status" value="1"/>
</dbReference>
<evidence type="ECO:0000256" key="11">
    <source>
        <dbReference type="PROSITE-ProRule" id="PRU01360"/>
    </source>
</evidence>
<dbReference type="PANTHER" id="PTHR30069:SF29">
    <property type="entry name" value="HEMOGLOBIN AND HEMOGLOBIN-HAPTOGLOBIN-BINDING PROTEIN 1-RELATED"/>
    <property type="match status" value="1"/>
</dbReference>
<dbReference type="InterPro" id="IPR039426">
    <property type="entry name" value="TonB-dep_rcpt-like"/>
</dbReference>
<keyword evidence="8 11" id="KW-0472">Membrane</keyword>
<feature type="domain" description="TonB-dependent receptor plug" evidence="15">
    <location>
        <begin position="67"/>
        <end position="178"/>
    </location>
</feature>
<dbReference type="GO" id="GO:0044718">
    <property type="term" value="P:siderophore transmembrane transport"/>
    <property type="evidence" value="ECO:0007669"/>
    <property type="project" value="TreeGrafter"/>
</dbReference>
<evidence type="ECO:0000259" key="14">
    <source>
        <dbReference type="Pfam" id="PF00593"/>
    </source>
</evidence>
<comment type="subcellular location">
    <subcellularLocation>
        <location evidence="1 11">Cell outer membrane</location>
        <topology evidence="1 11">Multi-pass membrane protein</topology>
    </subcellularLocation>
</comment>
<feature type="signal peptide" evidence="13">
    <location>
        <begin position="1"/>
        <end position="27"/>
    </location>
</feature>
<accession>A0AA92C6J7</accession>
<dbReference type="Proteomes" id="UP000244335">
    <property type="component" value="Unassembled WGS sequence"/>
</dbReference>
<dbReference type="InterPro" id="IPR011276">
    <property type="entry name" value="TonB_haem/Hb_rcpt"/>
</dbReference>
<evidence type="ECO:0000313" key="17">
    <source>
        <dbReference type="Proteomes" id="UP000244335"/>
    </source>
</evidence>
<keyword evidence="10 11" id="KW-0998">Cell outer membrane</keyword>
<comment type="caution">
    <text evidence="16">The sequence shown here is derived from an EMBL/GenBank/DDBJ whole genome shotgun (WGS) entry which is preliminary data.</text>
</comment>
<keyword evidence="5 11" id="KW-0812">Transmembrane</keyword>
<dbReference type="GO" id="GO:0015344">
    <property type="term" value="F:siderophore uptake transmembrane transporter activity"/>
    <property type="evidence" value="ECO:0007669"/>
    <property type="project" value="TreeGrafter"/>
</dbReference>
<keyword evidence="9 16" id="KW-0675">Receptor</keyword>
<proteinExistence type="inferred from homology"/>
<protein>
    <submittedName>
        <fullName evidence="16">TonB-dependent receptor</fullName>
    </submittedName>
</protein>
<evidence type="ECO:0000256" key="12">
    <source>
        <dbReference type="RuleBase" id="RU003357"/>
    </source>
</evidence>
<evidence type="ECO:0000256" key="9">
    <source>
        <dbReference type="ARBA" id="ARBA00023170"/>
    </source>
</evidence>
<evidence type="ECO:0000256" key="5">
    <source>
        <dbReference type="ARBA" id="ARBA00022692"/>
    </source>
</evidence>
<dbReference type="Pfam" id="PF07715">
    <property type="entry name" value="Plug"/>
    <property type="match status" value="1"/>
</dbReference>
<dbReference type="EMBL" id="QDFR01000001">
    <property type="protein sequence ID" value="PVE56898.1"/>
    <property type="molecule type" value="Genomic_DNA"/>
</dbReference>
<keyword evidence="7 12" id="KW-0798">TonB box</keyword>
<dbReference type="InterPro" id="IPR036942">
    <property type="entry name" value="Beta-barrel_TonB_sf"/>
</dbReference>
<organism evidence="16 17">
    <name type="scientific">Rhizobium rhizogenes</name>
    <name type="common">Agrobacterium rhizogenes</name>
    <dbReference type="NCBI Taxonomy" id="359"/>
    <lineage>
        <taxon>Bacteria</taxon>
        <taxon>Pseudomonadati</taxon>
        <taxon>Pseudomonadota</taxon>
        <taxon>Alphaproteobacteria</taxon>
        <taxon>Hyphomicrobiales</taxon>
        <taxon>Rhizobiaceae</taxon>
        <taxon>Rhizobium/Agrobacterium group</taxon>
        <taxon>Rhizobium</taxon>
    </lineage>
</organism>
<evidence type="ECO:0000256" key="13">
    <source>
        <dbReference type="SAM" id="SignalP"/>
    </source>
</evidence>
<dbReference type="PROSITE" id="PS52016">
    <property type="entry name" value="TONB_DEPENDENT_REC_3"/>
    <property type="match status" value="1"/>
</dbReference>
<dbReference type="GO" id="GO:0015232">
    <property type="term" value="F:heme transmembrane transporter activity"/>
    <property type="evidence" value="ECO:0007669"/>
    <property type="project" value="InterPro"/>
</dbReference>
<evidence type="ECO:0000256" key="7">
    <source>
        <dbReference type="ARBA" id="ARBA00023077"/>
    </source>
</evidence>
<keyword evidence="4 11" id="KW-1134">Transmembrane beta strand</keyword>
<name>A0AA92C6J7_RHIRH</name>
<evidence type="ECO:0000259" key="15">
    <source>
        <dbReference type="Pfam" id="PF07715"/>
    </source>
</evidence>
<comment type="similarity">
    <text evidence="2 11 12">Belongs to the TonB-dependent receptor family.</text>
</comment>
<gene>
    <name evidence="16" type="ORF">DC430_03825</name>
</gene>
<dbReference type="SUPFAM" id="SSF56935">
    <property type="entry name" value="Porins"/>
    <property type="match status" value="1"/>
</dbReference>
<evidence type="ECO:0000313" key="16">
    <source>
        <dbReference type="EMBL" id="PVE56898.1"/>
    </source>
</evidence>
<dbReference type="InterPro" id="IPR000531">
    <property type="entry name" value="Beta-barrel_TonB"/>
</dbReference>
<evidence type="ECO:0000256" key="10">
    <source>
        <dbReference type="ARBA" id="ARBA00023237"/>
    </source>
</evidence>
<feature type="chain" id="PRO_5041688666" evidence="13">
    <location>
        <begin position="28"/>
        <end position="742"/>
    </location>
</feature>
<evidence type="ECO:0000256" key="4">
    <source>
        <dbReference type="ARBA" id="ARBA00022452"/>
    </source>
</evidence>
<keyword evidence="6 13" id="KW-0732">Signal</keyword>
<feature type="domain" description="TonB-dependent receptor-like beta-barrel" evidence="14">
    <location>
        <begin position="279"/>
        <end position="698"/>
    </location>
</feature>
<dbReference type="NCBIfam" id="TIGR01785">
    <property type="entry name" value="TonB-hemin"/>
    <property type="match status" value="1"/>
</dbReference>
<reference evidence="16 17" key="1">
    <citation type="submission" date="2018-04" db="EMBL/GenBank/DDBJ databases">
        <authorList>
            <person name="Hagen T."/>
        </authorList>
    </citation>
    <scope>NUCLEOTIDE SEQUENCE [LARGE SCALE GENOMIC DNA]</scope>
    <source>
        <strain evidence="16 17">TPD7009</strain>
    </source>
</reference>
<evidence type="ECO:0000256" key="3">
    <source>
        <dbReference type="ARBA" id="ARBA00022448"/>
    </source>
</evidence>
<dbReference type="InterPro" id="IPR010949">
    <property type="entry name" value="TonB_Hb/transfer/lactofer_rcpt"/>
</dbReference>
<dbReference type="InterPro" id="IPR037066">
    <property type="entry name" value="Plug_dom_sf"/>
</dbReference>
<evidence type="ECO:0000256" key="1">
    <source>
        <dbReference type="ARBA" id="ARBA00004571"/>
    </source>
</evidence>
<dbReference type="InterPro" id="IPR012910">
    <property type="entry name" value="Plug_dom"/>
</dbReference>